<dbReference type="SUPFAM" id="SSF88946">
    <property type="entry name" value="Sigma2 domain of RNA polymerase sigma factors"/>
    <property type="match status" value="1"/>
</dbReference>
<evidence type="ECO:0000256" key="3">
    <source>
        <dbReference type="ARBA" id="ARBA00023082"/>
    </source>
</evidence>
<protein>
    <submittedName>
        <fullName evidence="8">RNA polymerase sigma factor</fullName>
    </submittedName>
</protein>
<comment type="caution">
    <text evidence="8">The sequence shown here is derived from an EMBL/GenBank/DDBJ whole genome shotgun (WGS) entry which is preliminary data.</text>
</comment>
<proteinExistence type="inferred from homology"/>
<dbReference type="Gene3D" id="1.10.10.10">
    <property type="entry name" value="Winged helix-like DNA-binding domain superfamily/Winged helix DNA-binding domain"/>
    <property type="match status" value="1"/>
</dbReference>
<keyword evidence="2" id="KW-0805">Transcription regulation</keyword>
<accession>A0ABT5MTT3</accession>
<name>A0ABT5MTT3_9BURK</name>
<feature type="region of interest" description="Disordered" evidence="5">
    <location>
        <begin position="156"/>
        <end position="193"/>
    </location>
</feature>
<dbReference type="InterPro" id="IPR013249">
    <property type="entry name" value="RNA_pol_sigma70_r4_t2"/>
</dbReference>
<feature type="compositionally biased region" description="Low complexity" evidence="5">
    <location>
        <begin position="182"/>
        <end position="193"/>
    </location>
</feature>
<dbReference type="InterPro" id="IPR039425">
    <property type="entry name" value="RNA_pol_sigma-70-like"/>
</dbReference>
<comment type="similarity">
    <text evidence="1">Belongs to the sigma-70 factor family. ECF subfamily.</text>
</comment>
<evidence type="ECO:0000256" key="1">
    <source>
        <dbReference type="ARBA" id="ARBA00010641"/>
    </source>
</evidence>
<dbReference type="InterPro" id="IPR013325">
    <property type="entry name" value="RNA_pol_sigma_r2"/>
</dbReference>
<dbReference type="NCBIfam" id="TIGR02937">
    <property type="entry name" value="sigma70-ECF"/>
    <property type="match status" value="1"/>
</dbReference>
<evidence type="ECO:0000256" key="5">
    <source>
        <dbReference type="SAM" id="MobiDB-lite"/>
    </source>
</evidence>
<dbReference type="Gene3D" id="1.10.1740.10">
    <property type="match status" value="1"/>
</dbReference>
<evidence type="ECO:0000259" key="6">
    <source>
        <dbReference type="Pfam" id="PF08281"/>
    </source>
</evidence>
<reference evidence="8 9" key="1">
    <citation type="submission" date="2023-02" db="EMBL/GenBank/DDBJ databases">
        <title>Bacterial whole genomic sequence of Curvibacter sp. HBC61.</title>
        <authorList>
            <person name="Le V."/>
            <person name="Ko S.-R."/>
            <person name="Ahn C.-Y."/>
            <person name="Oh H.-M."/>
        </authorList>
    </citation>
    <scope>NUCLEOTIDE SEQUENCE [LARGE SCALE GENOMIC DNA]</scope>
    <source>
        <strain evidence="8 9">HBC61</strain>
    </source>
</reference>
<dbReference type="SUPFAM" id="SSF88659">
    <property type="entry name" value="Sigma3 and sigma4 domains of RNA polymerase sigma factors"/>
    <property type="match status" value="1"/>
</dbReference>
<dbReference type="InterPro" id="IPR053866">
    <property type="entry name" value="PhyR_sigma2"/>
</dbReference>
<dbReference type="EMBL" id="JAQSIP010000001">
    <property type="protein sequence ID" value="MDD0837447.1"/>
    <property type="molecule type" value="Genomic_DNA"/>
</dbReference>
<dbReference type="PANTHER" id="PTHR43133:SF25">
    <property type="entry name" value="RNA POLYMERASE SIGMA FACTOR RFAY-RELATED"/>
    <property type="match status" value="1"/>
</dbReference>
<sequence>MDPQALSEHIPRLRRYARTLTGDRWAADDLVQDTLERACAKWRLWTVGSDLRAWLFALMHNLRVSQLRRNGLELVSASSGSPEAQQAFLDAVGPAAGDDTALDLQRCLLRLPAEQREVLLLVSLEDLSYEQVARITQVPVGTVMSRLSRARARLRELLDAPPGSASSRPTPADAPRHPAPKAPAKVAPLRPVR</sequence>
<dbReference type="PANTHER" id="PTHR43133">
    <property type="entry name" value="RNA POLYMERASE ECF-TYPE SIGMA FACTO"/>
    <property type="match status" value="1"/>
</dbReference>
<evidence type="ECO:0000313" key="9">
    <source>
        <dbReference type="Proteomes" id="UP001528673"/>
    </source>
</evidence>
<dbReference type="RefSeq" id="WP_273948517.1">
    <property type="nucleotide sequence ID" value="NZ_JAQSIP010000001.1"/>
</dbReference>
<evidence type="ECO:0000259" key="7">
    <source>
        <dbReference type="Pfam" id="PF22029"/>
    </source>
</evidence>
<evidence type="ECO:0000256" key="4">
    <source>
        <dbReference type="ARBA" id="ARBA00023163"/>
    </source>
</evidence>
<feature type="domain" description="RNA polymerase sigma factor 70 region 4 type 2" evidence="6">
    <location>
        <begin position="103"/>
        <end position="154"/>
    </location>
</feature>
<evidence type="ECO:0000256" key="2">
    <source>
        <dbReference type="ARBA" id="ARBA00023015"/>
    </source>
</evidence>
<dbReference type="InterPro" id="IPR013324">
    <property type="entry name" value="RNA_pol_sigma_r3/r4-like"/>
</dbReference>
<keyword evidence="4" id="KW-0804">Transcription</keyword>
<dbReference type="InterPro" id="IPR014284">
    <property type="entry name" value="RNA_pol_sigma-70_dom"/>
</dbReference>
<keyword evidence="3" id="KW-0731">Sigma factor</keyword>
<dbReference type="Pfam" id="PF08281">
    <property type="entry name" value="Sigma70_r4_2"/>
    <property type="match status" value="1"/>
</dbReference>
<keyword evidence="9" id="KW-1185">Reference proteome</keyword>
<gene>
    <name evidence="8" type="ORF">PSQ40_02570</name>
</gene>
<evidence type="ECO:0000313" key="8">
    <source>
        <dbReference type="EMBL" id="MDD0837447.1"/>
    </source>
</evidence>
<dbReference type="Pfam" id="PF22029">
    <property type="entry name" value="PhyR_sigma2"/>
    <property type="match status" value="1"/>
</dbReference>
<dbReference type="InterPro" id="IPR036388">
    <property type="entry name" value="WH-like_DNA-bd_sf"/>
</dbReference>
<feature type="domain" description="PhyR sigma2" evidence="7">
    <location>
        <begin position="7"/>
        <end position="60"/>
    </location>
</feature>
<dbReference type="Proteomes" id="UP001528673">
    <property type="component" value="Unassembled WGS sequence"/>
</dbReference>
<organism evidence="8 9">
    <name type="scientific">Curvibacter cyanobacteriorum</name>
    <dbReference type="NCBI Taxonomy" id="3026422"/>
    <lineage>
        <taxon>Bacteria</taxon>
        <taxon>Pseudomonadati</taxon>
        <taxon>Pseudomonadota</taxon>
        <taxon>Betaproteobacteria</taxon>
        <taxon>Burkholderiales</taxon>
        <taxon>Comamonadaceae</taxon>
        <taxon>Curvibacter</taxon>
    </lineage>
</organism>